<keyword evidence="8" id="KW-1185">Reference proteome</keyword>
<evidence type="ECO:0000256" key="3">
    <source>
        <dbReference type="ARBA" id="ARBA00022692"/>
    </source>
</evidence>
<dbReference type="InterPro" id="IPR011701">
    <property type="entry name" value="MFS"/>
</dbReference>
<evidence type="ECO:0000256" key="5">
    <source>
        <dbReference type="ARBA" id="ARBA00023136"/>
    </source>
</evidence>
<sequence>MGTTQEPYKCNEKTADATNETLQDASVGEYTDYQASPEVERRLLWKLDLFMIPTMGICYMLQYMDKLALSQATLLNIRSDLVSDIEKHVLSGHQPFSHAAPGWPGIYLVLCDLLFWLSRVEWTHVVFDHSPSLGKYLAVSVFLWGGILMCHAACQNYAGLVTVRFFLGVGEAAVAPGFGLITGMFYKREEQPARQAAWFIGNCVANIIGGIVAWGIGNSASAIQSWRLLFLVLGGITSGYAIILFFILPDSPAKASFLTESERRIAVQRTLKNKTGTTQVTEAFKWSQVSAAAKDPQAWCLVLYTFCFSAIIIAGFGYSNFESLLLQMPMGLSQLVFLFITAAIATYIPSSRIMAMILNVVVAVIGVVLIYTLDDLHKIVKLVGLAFVAAFAANIPLCLSIVTSNVAGSTKRSTVSVAIFAAYCVGNIVGPQFFYASQEPVYLSGIQASLCGLTLGVLCLGCLFTYYAWENKRRDRRNGIVSDGSDAQDIVEEMQNRTDKEILTFRYTL</sequence>
<name>A0A9W9S150_9EURO</name>
<evidence type="ECO:0008006" key="9">
    <source>
        <dbReference type="Google" id="ProtNLM"/>
    </source>
</evidence>
<feature type="transmembrane region" description="Helical" evidence="6">
    <location>
        <begin position="379"/>
        <end position="402"/>
    </location>
</feature>
<feature type="transmembrane region" description="Helical" evidence="6">
    <location>
        <begin position="355"/>
        <end position="373"/>
    </location>
</feature>
<evidence type="ECO:0000313" key="8">
    <source>
        <dbReference type="Proteomes" id="UP001147747"/>
    </source>
</evidence>
<evidence type="ECO:0000256" key="1">
    <source>
        <dbReference type="ARBA" id="ARBA00004141"/>
    </source>
</evidence>
<feature type="transmembrane region" description="Helical" evidence="6">
    <location>
        <begin position="137"/>
        <end position="159"/>
    </location>
</feature>
<evidence type="ECO:0000256" key="4">
    <source>
        <dbReference type="ARBA" id="ARBA00022989"/>
    </source>
</evidence>
<dbReference type="PANTHER" id="PTHR43791:SF103">
    <property type="entry name" value="MAJOR FACILITATOR SUPERFAMILY (MFS) PROFILE DOMAIN-CONTAINING PROTEIN-RELATED"/>
    <property type="match status" value="1"/>
</dbReference>
<evidence type="ECO:0000313" key="7">
    <source>
        <dbReference type="EMBL" id="KAJ5369405.1"/>
    </source>
</evidence>
<dbReference type="GeneID" id="81377634"/>
<dbReference type="SUPFAM" id="SSF103473">
    <property type="entry name" value="MFS general substrate transporter"/>
    <property type="match status" value="1"/>
</dbReference>
<protein>
    <recommendedName>
        <fullName evidence="9">Major facilitator superfamily (MFS) profile domain-containing protein</fullName>
    </recommendedName>
</protein>
<keyword evidence="2" id="KW-0813">Transport</keyword>
<proteinExistence type="predicted"/>
<dbReference type="AlphaFoldDB" id="A0A9W9S150"/>
<comment type="subcellular location">
    <subcellularLocation>
        <location evidence="1">Membrane</location>
        <topology evidence="1">Multi-pass membrane protein</topology>
    </subcellularLocation>
</comment>
<keyword evidence="4 6" id="KW-1133">Transmembrane helix</keyword>
<accession>A0A9W9S150</accession>
<feature type="transmembrane region" description="Helical" evidence="6">
    <location>
        <begin position="446"/>
        <end position="469"/>
    </location>
</feature>
<evidence type="ECO:0000256" key="2">
    <source>
        <dbReference type="ARBA" id="ARBA00022448"/>
    </source>
</evidence>
<dbReference type="PANTHER" id="PTHR43791">
    <property type="entry name" value="PERMEASE-RELATED"/>
    <property type="match status" value="1"/>
</dbReference>
<dbReference type="InterPro" id="IPR036259">
    <property type="entry name" value="MFS_trans_sf"/>
</dbReference>
<dbReference type="Pfam" id="PF07690">
    <property type="entry name" value="MFS_1"/>
    <property type="match status" value="1"/>
</dbReference>
<gene>
    <name evidence="7" type="ORF">N7509_014017</name>
</gene>
<dbReference type="EMBL" id="JAPZBU010000013">
    <property type="protein sequence ID" value="KAJ5369405.1"/>
    <property type="molecule type" value="Genomic_DNA"/>
</dbReference>
<dbReference type="RefSeq" id="XP_056480643.1">
    <property type="nucleotide sequence ID" value="XM_056638654.1"/>
</dbReference>
<organism evidence="7 8">
    <name type="scientific">Penicillium cosmopolitanum</name>
    <dbReference type="NCBI Taxonomy" id="1131564"/>
    <lineage>
        <taxon>Eukaryota</taxon>
        <taxon>Fungi</taxon>
        <taxon>Dikarya</taxon>
        <taxon>Ascomycota</taxon>
        <taxon>Pezizomycotina</taxon>
        <taxon>Eurotiomycetes</taxon>
        <taxon>Eurotiomycetidae</taxon>
        <taxon>Eurotiales</taxon>
        <taxon>Aspergillaceae</taxon>
        <taxon>Penicillium</taxon>
    </lineage>
</organism>
<keyword evidence="5 6" id="KW-0472">Membrane</keyword>
<keyword evidence="3 6" id="KW-0812">Transmembrane</keyword>
<feature type="transmembrane region" description="Helical" evidence="6">
    <location>
        <begin position="165"/>
        <end position="186"/>
    </location>
</feature>
<feature type="transmembrane region" description="Helical" evidence="6">
    <location>
        <begin position="198"/>
        <end position="216"/>
    </location>
</feature>
<feature type="transmembrane region" description="Helical" evidence="6">
    <location>
        <begin position="228"/>
        <end position="248"/>
    </location>
</feature>
<comment type="caution">
    <text evidence="7">The sequence shown here is derived from an EMBL/GenBank/DDBJ whole genome shotgun (WGS) entry which is preliminary data.</text>
</comment>
<feature type="transmembrane region" description="Helical" evidence="6">
    <location>
        <begin position="324"/>
        <end position="348"/>
    </location>
</feature>
<dbReference type="Proteomes" id="UP001147747">
    <property type="component" value="Unassembled WGS sequence"/>
</dbReference>
<dbReference type="Gene3D" id="1.20.1250.20">
    <property type="entry name" value="MFS general substrate transporter like domains"/>
    <property type="match status" value="2"/>
</dbReference>
<dbReference type="OrthoDB" id="6730379at2759"/>
<reference evidence="7" key="2">
    <citation type="journal article" date="2023" name="IMA Fungus">
        <title>Comparative genomic study of the Penicillium genus elucidates a diverse pangenome and 15 lateral gene transfer events.</title>
        <authorList>
            <person name="Petersen C."/>
            <person name="Sorensen T."/>
            <person name="Nielsen M.R."/>
            <person name="Sondergaard T.E."/>
            <person name="Sorensen J.L."/>
            <person name="Fitzpatrick D.A."/>
            <person name="Frisvad J.C."/>
            <person name="Nielsen K.L."/>
        </authorList>
    </citation>
    <scope>NUCLEOTIDE SEQUENCE</scope>
    <source>
        <strain evidence="7">IBT 29677</strain>
    </source>
</reference>
<evidence type="ECO:0000256" key="6">
    <source>
        <dbReference type="SAM" id="Phobius"/>
    </source>
</evidence>
<feature type="transmembrane region" description="Helical" evidence="6">
    <location>
        <begin position="298"/>
        <end position="318"/>
    </location>
</feature>
<dbReference type="GO" id="GO:0022857">
    <property type="term" value="F:transmembrane transporter activity"/>
    <property type="evidence" value="ECO:0007669"/>
    <property type="project" value="InterPro"/>
</dbReference>
<dbReference type="GO" id="GO:0016020">
    <property type="term" value="C:membrane"/>
    <property type="evidence" value="ECO:0007669"/>
    <property type="project" value="UniProtKB-SubCell"/>
</dbReference>
<reference evidence="7" key="1">
    <citation type="submission" date="2022-12" db="EMBL/GenBank/DDBJ databases">
        <authorList>
            <person name="Petersen C."/>
        </authorList>
    </citation>
    <scope>NUCLEOTIDE SEQUENCE</scope>
    <source>
        <strain evidence="7">IBT 29677</strain>
    </source>
</reference>
<feature type="transmembrane region" description="Helical" evidence="6">
    <location>
        <begin position="414"/>
        <end position="434"/>
    </location>
</feature>